<keyword evidence="5 6" id="KW-0472">Membrane</keyword>
<dbReference type="PROSITE" id="PS51257">
    <property type="entry name" value="PROKAR_LIPOPROTEIN"/>
    <property type="match status" value="1"/>
</dbReference>
<gene>
    <name evidence="7" type="ORF">DEH80_05960</name>
</gene>
<evidence type="ECO:0000313" key="8">
    <source>
        <dbReference type="Proteomes" id="UP000251800"/>
    </source>
</evidence>
<name>A0A363ULT6_9GAMM</name>
<dbReference type="Pfam" id="PF02104">
    <property type="entry name" value="SURF1"/>
    <property type="match status" value="1"/>
</dbReference>
<dbReference type="OrthoDB" id="9789940at2"/>
<comment type="subcellular location">
    <subcellularLocation>
        <location evidence="6">Cell membrane</location>
        <topology evidence="6">Multi-pass membrane protein</topology>
    </subcellularLocation>
    <subcellularLocation>
        <location evidence="1">Membrane</location>
    </subcellularLocation>
</comment>
<dbReference type="PANTHER" id="PTHR23427">
    <property type="entry name" value="SURFEIT LOCUS PROTEIN"/>
    <property type="match status" value="1"/>
</dbReference>
<dbReference type="RefSeq" id="WP_109719576.1">
    <property type="nucleotide sequence ID" value="NZ_QEQK01000005.1"/>
</dbReference>
<dbReference type="PANTHER" id="PTHR23427:SF2">
    <property type="entry name" value="SURFEIT LOCUS PROTEIN 1"/>
    <property type="match status" value="1"/>
</dbReference>
<evidence type="ECO:0000313" key="7">
    <source>
        <dbReference type="EMBL" id="PWN56382.1"/>
    </source>
</evidence>
<comment type="similarity">
    <text evidence="2 6">Belongs to the SURF1 family.</text>
</comment>
<comment type="caution">
    <text evidence="7">The sequence shown here is derived from an EMBL/GenBank/DDBJ whole genome shotgun (WGS) entry which is preliminary data.</text>
</comment>
<dbReference type="EMBL" id="QEQK01000005">
    <property type="protein sequence ID" value="PWN56382.1"/>
    <property type="molecule type" value="Genomic_DNA"/>
</dbReference>
<dbReference type="InterPro" id="IPR002994">
    <property type="entry name" value="Surf1/Shy1"/>
</dbReference>
<protein>
    <recommendedName>
        <fullName evidence="6">SURF1-like protein</fullName>
    </recommendedName>
</protein>
<keyword evidence="8" id="KW-1185">Reference proteome</keyword>
<dbReference type="GO" id="GO:0005886">
    <property type="term" value="C:plasma membrane"/>
    <property type="evidence" value="ECO:0007669"/>
    <property type="project" value="UniProtKB-SubCell"/>
</dbReference>
<dbReference type="PROSITE" id="PS50895">
    <property type="entry name" value="SURF1"/>
    <property type="match status" value="1"/>
</dbReference>
<keyword evidence="4 6" id="KW-1133">Transmembrane helix</keyword>
<comment type="caution">
    <text evidence="6">Lacks conserved residue(s) required for the propagation of feature annotation.</text>
</comment>
<evidence type="ECO:0000256" key="5">
    <source>
        <dbReference type="ARBA" id="ARBA00023136"/>
    </source>
</evidence>
<evidence type="ECO:0000256" key="4">
    <source>
        <dbReference type="ARBA" id="ARBA00022989"/>
    </source>
</evidence>
<evidence type="ECO:0000256" key="1">
    <source>
        <dbReference type="ARBA" id="ARBA00004370"/>
    </source>
</evidence>
<feature type="transmembrane region" description="Helical" evidence="6">
    <location>
        <begin position="205"/>
        <end position="226"/>
    </location>
</feature>
<accession>A0A363ULT6</accession>
<evidence type="ECO:0000256" key="2">
    <source>
        <dbReference type="ARBA" id="ARBA00007165"/>
    </source>
</evidence>
<keyword evidence="3 6" id="KW-0812">Transmembrane</keyword>
<dbReference type="AlphaFoldDB" id="A0A363ULT6"/>
<sequence>MKLRHVLIAVLVLTLSAIMISACLWQLQRGLARSAQLETDAAVADADPAPMSIGEVPATQGDQRVQVRGVFDAERQILLDNQTRDGQFGYRVWTVLRDQGQALLVDRGWIPGRADRRSLPEWITPAGPVVLIGRWASLPQAGWATAGNPCPVTRWPVRLNYPNRDDLRCSLGEEIQPGLLRLDPASDHGFARSVQSYGLSPERHYGYAGQWAGLTLALWILTWMVWRRRER</sequence>
<keyword evidence="6" id="KW-1003">Cell membrane</keyword>
<evidence type="ECO:0000256" key="3">
    <source>
        <dbReference type="ARBA" id="ARBA00022692"/>
    </source>
</evidence>
<dbReference type="Proteomes" id="UP000251800">
    <property type="component" value="Unassembled WGS sequence"/>
</dbReference>
<reference evidence="7 8" key="1">
    <citation type="submission" date="2018-05" db="EMBL/GenBank/DDBJ databases">
        <title>Abyssibacter profundi OUC007T gen. nov., sp. nov, a marine bacterium isolated from seawater of the Mariana Trench.</title>
        <authorList>
            <person name="Zhou S."/>
        </authorList>
    </citation>
    <scope>NUCLEOTIDE SEQUENCE [LARGE SCALE GENOMIC DNA]</scope>
    <source>
        <strain evidence="7 8">OUC007</strain>
    </source>
</reference>
<proteinExistence type="inferred from homology"/>
<dbReference type="CDD" id="cd06662">
    <property type="entry name" value="SURF1"/>
    <property type="match status" value="1"/>
</dbReference>
<evidence type="ECO:0000256" key="6">
    <source>
        <dbReference type="RuleBase" id="RU363076"/>
    </source>
</evidence>
<dbReference type="InterPro" id="IPR045214">
    <property type="entry name" value="Surf1/Surf4"/>
</dbReference>
<organism evidence="7 8">
    <name type="scientific">Abyssibacter profundi</name>
    <dbReference type="NCBI Taxonomy" id="2182787"/>
    <lineage>
        <taxon>Bacteria</taxon>
        <taxon>Pseudomonadati</taxon>
        <taxon>Pseudomonadota</taxon>
        <taxon>Gammaproteobacteria</taxon>
        <taxon>Chromatiales</taxon>
        <taxon>Oceanococcaceae</taxon>
        <taxon>Abyssibacter</taxon>
    </lineage>
</organism>